<dbReference type="PIRSF" id="PIRSF039026">
    <property type="entry name" value="SiaP"/>
    <property type="match status" value="1"/>
</dbReference>
<feature type="signal peptide" evidence="4">
    <location>
        <begin position="1"/>
        <end position="33"/>
    </location>
</feature>
<dbReference type="InterPro" id="IPR026289">
    <property type="entry name" value="SBP_TakP-like"/>
</dbReference>
<keyword evidence="3" id="KW-0479">Metal-binding</keyword>
<accession>A0A1I4LUY2</accession>
<feature type="chain" id="PRO_5011584076" evidence="4">
    <location>
        <begin position="34"/>
        <end position="351"/>
    </location>
</feature>
<dbReference type="GO" id="GO:0055085">
    <property type="term" value="P:transmembrane transport"/>
    <property type="evidence" value="ECO:0007669"/>
    <property type="project" value="InterPro"/>
</dbReference>
<feature type="binding site" evidence="2">
    <location>
        <position position="163"/>
    </location>
    <ligand>
        <name>substrate</name>
    </ligand>
</feature>
<feature type="binding site" evidence="3">
    <location>
        <position position="221"/>
    </location>
    <ligand>
        <name>Na(+)</name>
        <dbReference type="ChEBI" id="CHEBI:29101"/>
    </ligand>
</feature>
<evidence type="ECO:0000256" key="2">
    <source>
        <dbReference type="PIRSR" id="PIRSR039026-1"/>
    </source>
</evidence>
<evidence type="ECO:0000256" key="3">
    <source>
        <dbReference type="PIRSR" id="PIRSR039026-2"/>
    </source>
</evidence>
<evidence type="ECO:0000313" key="6">
    <source>
        <dbReference type="Proteomes" id="UP000198519"/>
    </source>
</evidence>
<dbReference type="PANTHER" id="PTHR33376">
    <property type="match status" value="1"/>
</dbReference>
<reference evidence="6" key="1">
    <citation type="submission" date="2016-10" db="EMBL/GenBank/DDBJ databases">
        <authorList>
            <person name="Varghese N."/>
            <person name="Submissions S."/>
        </authorList>
    </citation>
    <scope>NUCLEOTIDE SEQUENCE [LARGE SCALE GENOMIC DNA]</scope>
    <source>
        <strain evidence="6">CGMCC 1.7061</strain>
    </source>
</reference>
<dbReference type="Pfam" id="PF03480">
    <property type="entry name" value="DctP"/>
    <property type="match status" value="1"/>
</dbReference>
<dbReference type="NCBIfam" id="NF037995">
    <property type="entry name" value="TRAP_S1"/>
    <property type="match status" value="1"/>
</dbReference>
<feature type="binding site" evidence="3">
    <location>
        <position position="220"/>
    </location>
    <ligand>
        <name>substrate</name>
    </ligand>
</feature>
<dbReference type="Gene3D" id="3.40.190.170">
    <property type="entry name" value="Bacterial extracellular solute-binding protein, family 7"/>
    <property type="match status" value="1"/>
</dbReference>
<dbReference type="RefSeq" id="WP_092020465.1">
    <property type="nucleotide sequence ID" value="NZ_FOUE01000001.1"/>
</dbReference>
<keyword evidence="1 4" id="KW-0732">Signal</keyword>
<name>A0A1I4LUY2_9GAMM</name>
<keyword evidence="6" id="KW-1185">Reference proteome</keyword>
<dbReference type="InterPro" id="IPR038404">
    <property type="entry name" value="TRAP_DctP_sf"/>
</dbReference>
<dbReference type="GO" id="GO:0046872">
    <property type="term" value="F:metal ion binding"/>
    <property type="evidence" value="ECO:0007669"/>
    <property type="project" value="UniProtKB-KW"/>
</dbReference>
<evidence type="ECO:0000256" key="1">
    <source>
        <dbReference type="ARBA" id="ARBA00022729"/>
    </source>
</evidence>
<protein>
    <submittedName>
        <fullName evidence="5">TRAP-type mannitol/chloroaromatic compound transport system, substrate-binding protein</fullName>
    </submittedName>
</protein>
<dbReference type="AlphaFoldDB" id="A0A1I4LUY2"/>
<dbReference type="PANTHER" id="PTHR33376:SF5">
    <property type="entry name" value="EXTRACYTOPLASMIC SOLUTE RECEPTOR PROTEIN"/>
    <property type="match status" value="1"/>
</dbReference>
<dbReference type="GO" id="GO:0031317">
    <property type="term" value="C:tripartite ATP-independent periplasmic transporter complex"/>
    <property type="evidence" value="ECO:0007669"/>
    <property type="project" value="InterPro"/>
</dbReference>
<evidence type="ECO:0000313" key="5">
    <source>
        <dbReference type="EMBL" id="SFL94814.1"/>
    </source>
</evidence>
<gene>
    <name evidence="5" type="ORF">SAMN04487963_0680</name>
</gene>
<sequence length="351" mass="38301">MKLPLIQRLSDCVRHVPALALAATMALSVNAHAQENPEVSWRMQALWDAGTTPYEFEQKFVARVAELTDGKFTIRLFGGGQLVPSSGAFEAVRGGAFELMKTFDGYEAGAIPAFAFTSTVPFGFPESDQYEAWFYERGGLDMAREAYAQAGLFYIAPTVYGQEPIHATFPIHSLDDIKGKKGRFVGLSSAVMGAFGVSTTPLPTAEVYQALEKGVIDFADRGDLTANLEAGLDEVANYVIVPGFHQPTTATSYVANQRAYDRLPDAYKAALETAAREISVSLRQHIVAQDAVALEAFEERGVNVIHLEPEVITEGRREAVDAWRQAAGDNELAKRVLQSQVAFMQELGLLD</sequence>
<organism evidence="5 6">
    <name type="scientific">Marinobacter zhejiangensis</name>
    <dbReference type="NCBI Taxonomy" id="488535"/>
    <lineage>
        <taxon>Bacteria</taxon>
        <taxon>Pseudomonadati</taxon>
        <taxon>Pseudomonadota</taxon>
        <taxon>Gammaproteobacteria</taxon>
        <taxon>Pseudomonadales</taxon>
        <taxon>Marinobacteraceae</taxon>
        <taxon>Marinobacter</taxon>
    </lineage>
</organism>
<dbReference type="EMBL" id="FOUE01000001">
    <property type="protein sequence ID" value="SFL94814.1"/>
    <property type="molecule type" value="Genomic_DNA"/>
</dbReference>
<dbReference type="InterPro" id="IPR018389">
    <property type="entry name" value="DctP_fam"/>
</dbReference>
<evidence type="ECO:0000256" key="4">
    <source>
        <dbReference type="SAM" id="SignalP"/>
    </source>
</evidence>
<dbReference type="Gene3D" id="3.40.190.10">
    <property type="entry name" value="Periplasmic binding protein-like II"/>
    <property type="match status" value="1"/>
</dbReference>
<dbReference type="STRING" id="488535.SAMN04487963_0680"/>
<proteinExistence type="predicted"/>
<feature type="binding site" evidence="2">
    <location>
        <position position="183"/>
    </location>
    <ligand>
        <name>substrate</name>
    </ligand>
</feature>
<feature type="binding site" evidence="3">
    <location>
        <position position="246"/>
    </location>
    <ligand>
        <name>substrate</name>
    </ligand>
</feature>
<dbReference type="Proteomes" id="UP000198519">
    <property type="component" value="Unassembled WGS sequence"/>
</dbReference>
<dbReference type="OrthoDB" id="9769667at2"/>